<protein>
    <submittedName>
        <fullName evidence="1">GL15193</fullName>
    </submittedName>
</protein>
<dbReference type="EMBL" id="CH479187">
    <property type="protein sequence ID" value="EDW39613.1"/>
    <property type="molecule type" value="Genomic_DNA"/>
</dbReference>
<evidence type="ECO:0000313" key="1">
    <source>
        <dbReference type="EMBL" id="EDW39613.1"/>
    </source>
</evidence>
<gene>
    <name evidence="1" type="primary">Dper\GL15193</name>
    <name evidence="1" type="ORF">Dper_GL15193</name>
</gene>
<dbReference type="AlphaFoldDB" id="B4GPU1"/>
<organism evidence="2">
    <name type="scientific">Drosophila persimilis</name>
    <name type="common">Fruit fly</name>
    <dbReference type="NCBI Taxonomy" id="7234"/>
    <lineage>
        <taxon>Eukaryota</taxon>
        <taxon>Metazoa</taxon>
        <taxon>Ecdysozoa</taxon>
        <taxon>Arthropoda</taxon>
        <taxon>Hexapoda</taxon>
        <taxon>Insecta</taxon>
        <taxon>Pterygota</taxon>
        <taxon>Neoptera</taxon>
        <taxon>Endopterygota</taxon>
        <taxon>Diptera</taxon>
        <taxon>Brachycera</taxon>
        <taxon>Muscomorpha</taxon>
        <taxon>Ephydroidea</taxon>
        <taxon>Drosophilidae</taxon>
        <taxon>Drosophila</taxon>
        <taxon>Sophophora</taxon>
    </lineage>
</organism>
<dbReference type="Proteomes" id="UP000008744">
    <property type="component" value="Unassembled WGS sequence"/>
</dbReference>
<proteinExistence type="predicted"/>
<accession>B4GPU1</accession>
<name>B4GPU1_DROPE</name>
<reference evidence="1 2" key="1">
    <citation type="journal article" date="2007" name="Nature">
        <title>Evolution of genes and genomes on the Drosophila phylogeny.</title>
        <authorList>
            <consortium name="Drosophila 12 Genomes Consortium"/>
            <person name="Clark A.G."/>
            <person name="Eisen M.B."/>
            <person name="Smith D.R."/>
            <person name="Bergman C.M."/>
            <person name="Oliver B."/>
            <person name="Markow T.A."/>
            <person name="Kaufman T.C."/>
            <person name="Kellis M."/>
            <person name="Gelbart W."/>
            <person name="Iyer V.N."/>
            <person name="Pollard D.A."/>
            <person name="Sackton T.B."/>
            <person name="Larracuente A.M."/>
            <person name="Singh N.D."/>
            <person name="Abad J.P."/>
            <person name="Abt D.N."/>
            <person name="Adryan B."/>
            <person name="Aguade M."/>
            <person name="Akashi H."/>
            <person name="Anderson W.W."/>
            <person name="Aquadro C.F."/>
            <person name="Ardell D.H."/>
            <person name="Arguello R."/>
            <person name="Artieri C.G."/>
            <person name="Barbash D.A."/>
            <person name="Barker D."/>
            <person name="Barsanti P."/>
            <person name="Batterham P."/>
            <person name="Batzoglou S."/>
            <person name="Begun D."/>
            <person name="Bhutkar A."/>
            <person name="Blanco E."/>
            <person name="Bosak S.A."/>
            <person name="Bradley R.K."/>
            <person name="Brand A.D."/>
            <person name="Brent M.R."/>
            <person name="Brooks A.N."/>
            <person name="Brown R.H."/>
            <person name="Butlin R.K."/>
            <person name="Caggese C."/>
            <person name="Calvi B.R."/>
            <person name="Bernardo de Carvalho A."/>
            <person name="Caspi A."/>
            <person name="Castrezana S."/>
            <person name="Celniker S.E."/>
            <person name="Chang J.L."/>
            <person name="Chapple C."/>
            <person name="Chatterji S."/>
            <person name="Chinwalla A."/>
            <person name="Civetta A."/>
            <person name="Clifton S.W."/>
            <person name="Comeron J.M."/>
            <person name="Costello J.C."/>
            <person name="Coyne J.A."/>
            <person name="Daub J."/>
            <person name="David R.G."/>
            <person name="Delcher A.L."/>
            <person name="Delehaunty K."/>
            <person name="Do C.B."/>
            <person name="Ebling H."/>
            <person name="Edwards K."/>
            <person name="Eickbush T."/>
            <person name="Evans J.D."/>
            <person name="Filipski A."/>
            <person name="Findeiss S."/>
            <person name="Freyhult E."/>
            <person name="Fulton L."/>
            <person name="Fulton R."/>
            <person name="Garcia A.C."/>
            <person name="Gardiner A."/>
            <person name="Garfield D.A."/>
            <person name="Garvin B.E."/>
            <person name="Gibson G."/>
            <person name="Gilbert D."/>
            <person name="Gnerre S."/>
            <person name="Godfrey J."/>
            <person name="Good R."/>
            <person name="Gotea V."/>
            <person name="Gravely B."/>
            <person name="Greenberg A.J."/>
            <person name="Griffiths-Jones S."/>
            <person name="Gross S."/>
            <person name="Guigo R."/>
            <person name="Gustafson E.A."/>
            <person name="Haerty W."/>
            <person name="Hahn M.W."/>
            <person name="Halligan D.L."/>
            <person name="Halpern A.L."/>
            <person name="Halter G.M."/>
            <person name="Han M.V."/>
            <person name="Heger A."/>
            <person name="Hillier L."/>
            <person name="Hinrichs A.S."/>
            <person name="Holmes I."/>
            <person name="Hoskins R.A."/>
            <person name="Hubisz M.J."/>
            <person name="Hultmark D."/>
            <person name="Huntley M.A."/>
            <person name="Jaffe D.B."/>
            <person name="Jagadeeshan S."/>
            <person name="Jeck W.R."/>
            <person name="Johnson J."/>
            <person name="Jones C.D."/>
            <person name="Jordan W.C."/>
            <person name="Karpen G.H."/>
            <person name="Kataoka E."/>
            <person name="Keightley P.D."/>
            <person name="Kheradpour P."/>
            <person name="Kirkness E.F."/>
            <person name="Koerich L.B."/>
            <person name="Kristiansen K."/>
            <person name="Kudrna D."/>
            <person name="Kulathinal R.J."/>
            <person name="Kumar S."/>
            <person name="Kwok R."/>
            <person name="Lander E."/>
            <person name="Langley C.H."/>
            <person name="Lapoint R."/>
            <person name="Lazzaro B.P."/>
            <person name="Lee S.J."/>
            <person name="Levesque L."/>
            <person name="Li R."/>
            <person name="Lin C.F."/>
            <person name="Lin M.F."/>
            <person name="Lindblad-Toh K."/>
            <person name="Llopart A."/>
            <person name="Long M."/>
            <person name="Low L."/>
            <person name="Lozovsky E."/>
            <person name="Lu J."/>
            <person name="Luo M."/>
            <person name="Machado C.A."/>
            <person name="Makalowski W."/>
            <person name="Marzo M."/>
            <person name="Matsuda M."/>
            <person name="Matzkin L."/>
            <person name="McAllister B."/>
            <person name="McBride C.S."/>
            <person name="McKernan B."/>
            <person name="McKernan K."/>
            <person name="Mendez-Lago M."/>
            <person name="Minx P."/>
            <person name="Mollenhauer M.U."/>
            <person name="Montooth K."/>
            <person name="Mount S.M."/>
            <person name="Mu X."/>
            <person name="Myers E."/>
            <person name="Negre B."/>
            <person name="Newfeld S."/>
            <person name="Nielsen R."/>
            <person name="Noor M.A."/>
            <person name="O'Grady P."/>
            <person name="Pachter L."/>
            <person name="Papaceit M."/>
            <person name="Parisi M.J."/>
            <person name="Parisi M."/>
            <person name="Parts L."/>
            <person name="Pedersen J.S."/>
            <person name="Pesole G."/>
            <person name="Phillippy A.M."/>
            <person name="Ponting C.P."/>
            <person name="Pop M."/>
            <person name="Porcelli D."/>
            <person name="Powell J.R."/>
            <person name="Prohaska S."/>
            <person name="Pruitt K."/>
            <person name="Puig M."/>
            <person name="Quesneville H."/>
            <person name="Ram K.R."/>
            <person name="Rand D."/>
            <person name="Rasmussen M.D."/>
            <person name="Reed L.K."/>
            <person name="Reenan R."/>
            <person name="Reily A."/>
            <person name="Remington K.A."/>
            <person name="Rieger T.T."/>
            <person name="Ritchie M.G."/>
            <person name="Robin C."/>
            <person name="Rogers Y.H."/>
            <person name="Rohde C."/>
            <person name="Rozas J."/>
            <person name="Rubenfield M.J."/>
            <person name="Ruiz A."/>
            <person name="Russo S."/>
            <person name="Salzberg S.L."/>
            <person name="Sanchez-Gracia A."/>
            <person name="Saranga D.J."/>
            <person name="Sato H."/>
            <person name="Schaeffer S.W."/>
            <person name="Schatz M.C."/>
            <person name="Schlenke T."/>
            <person name="Schwartz R."/>
            <person name="Segarra C."/>
            <person name="Singh R.S."/>
            <person name="Sirot L."/>
            <person name="Sirota M."/>
            <person name="Sisneros N.B."/>
            <person name="Smith C.D."/>
            <person name="Smith T.F."/>
            <person name="Spieth J."/>
            <person name="Stage D.E."/>
            <person name="Stark A."/>
            <person name="Stephan W."/>
            <person name="Strausberg R.L."/>
            <person name="Strempel S."/>
            <person name="Sturgill D."/>
            <person name="Sutton G."/>
            <person name="Sutton G.G."/>
            <person name="Tao W."/>
            <person name="Teichmann S."/>
            <person name="Tobari Y.N."/>
            <person name="Tomimura Y."/>
            <person name="Tsolas J.M."/>
            <person name="Valente V.L."/>
            <person name="Venter E."/>
            <person name="Venter J.C."/>
            <person name="Vicario S."/>
            <person name="Vieira F.G."/>
            <person name="Vilella A.J."/>
            <person name="Villasante A."/>
            <person name="Walenz B."/>
            <person name="Wang J."/>
            <person name="Wasserman M."/>
            <person name="Watts T."/>
            <person name="Wilson D."/>
            <person name="Wilson R.K."/>
            <person name="Wing R.A."/>
            <person name="Wolfner M.F."/>
            <person name="Wong A."/>
            <person name="Wong G.K."/>
            <person name="Wu C.I."/>
            <person name="Wu G."/>
            <person name="Yamamoto D."/>
            <person name="Yang H.P."/>
            <person name="Yang S.P."/>
            <person name="Yorke J.A."/>
            <person name="Yoshida K."/>
            <person name="Zdobnov E."/>
            <person name="Zhang P."/>
            <person name="Zhang Y."/>
            <person name="Zimin A.V."/>
            <person name="Baldwin J."/>
            <person name="Abdouelleil A."/>
            <person name="Abdulkadir J."/>
            <person name="Abebe A."/>
            <person name="Abera B."/>
            <person name="Abreu J."/>
            <person name="Acer S.C."/>
            <person name="Aftuck L."/>
            <person name="Alexander A."/>
            <person name="An P."/>
            <person name="Anderson E."/>
            <person name="Anderson S."/>
            <person name="Arachi H."/>
            <person name="Azer M."/>
            <person name="Bachantsang P."/>
            <person name="Barry A."/>
            <person name="Bayul T."/>
            <person name="Berlin A."/>
            <person name="Bessette D."/>
            <person name="Bloom T."/>
            <person name="Blye J."/>
            <person name="Boguslavskiy L."/>
            <person name="Bonnet C."/>
            <person name="Boukhgalter B."/>
            <person name="Bourzgui I."/>
            <person name="Brown A."/>
            <person name="Cahill P."/>
            <person name="Channer S."/>
            <person name="Cheshatsang Y."/>
            <person name="Chuda L."/>
            <person name="Citroen M."/>
            <person name="Collymore A."/>
            <person name="Cooke P."/>
            <person name="Costello M."/>
            <person name="D'Aco K."/>
            <person name="Daza R."/>
            <person name="De Haan G."/>
            <person name="DeGray S."/>
            <person name="DeMaso C."/>
            <person name="Dhargay N."/>
            <person name="Dooley K."/>
            <person name="Dooley E."/>
            <person name="Doricent M."/>
            <person name="Dorje P."/>
            <person name="Dorjee K."/>
            <person name="Dupes A."/>
            <person name="Elong R."/>
            <person name="Falk J."/>
            <person name="Farina A."/>
            <person name="Faro S."/>
            <person name="Ferguson D."/>
            <person name="Fisher S."/>
            <person name="Foley C.D."/>
            <person name="Franke A."/>
            <person name="Friedrich D."/>
            <person name="Gadbois L."/>
            <person name="Gearin G."/>
            <person name="Gearin C.R."/>
            <person name="Giannoukos G."/>
            <person name="Goode T."/>
            <person name="Graham J."/>
            <person name="Grandbois E."/>
            <person name="Grewal S."/>
            <person name="Gyaltsen K."/>
            <person name="Hafez N."/>
            <person name="Hagos B."/>
            <person name="Hall J."/>
            <person name="Henson C."/>
            <person name="Hollinger A."/>
            <person name="Honan T."/>
            <person name="Huard M.D."/>
            <person name="Hughes L."/>
            <person name="Hurhula B."/>
            <person name="Husby M.E."/>
            <person name="Kamat A."/>
            <person name="Kanga B."/>
            <person name="Kashin S."/>
            <person name="Khazanovich D."/>
            <person name="Kisner P."/>
            <person name="Lance K."/>
            <person name="Lara M."/>
            <person name="Lee W."/>
            <person name="Lennon N."/>
            <person name="Letendre F."/>
            <person name="LeVine R."/>
            <person name="Lipovsky A."/>
            <person name="Liu X."/>
            <person name="Liu J."/>
            <person name="Liu S."/>
            <person name="Lokyitsang T."/>
            <person name="Lokyitsang Y."/>
            <person name="Lubonja R."/>
            <person name="Lui A."/>
            <person name="MacDonald P."/>
            <person name="Magnisalis V."/>
            <person name="Maru K."/>
            <person name="Matthews C."/>
            <person name="McCusker W."/>
            <person name="McDonough S."/>
            <person name="Mehta T."/>
            <person name="Meldrim J."/>
            <person name="Meneus L."/>
            <person name="Mihai O."/>
            <person name="Mihalev A."/>
            <person name="Mihova T."/>
            <person name="Mittelman R."/>
            <person name="Mlenga V."/>
            <person name="Montmayeur A."/>
            <person name="Mulrain L."/>
            <person name="Navidi A."/>
            <person name="Naylor J."/>
            <person name="Negash T."/>
            <person name="Nguyen T."/>
            <person name="Nguyen N."/>
            <person name="Nicol R."/>
            <person name="Norbu C."/>
            <person name="Norbu N."/>
            <person name="Novod N."/>
            <person name="O'Neill B."/>
            <person name="Osman S."/>
            <person name="Markiewicz E."/>
            <person name="Oyono O.L."/>
            <person name="Patti C."/>
            <person name="Phunkhang P."/>
            <person name="Pierre F."/>
            <person name="Priest M."/>
            <person name="Raghuraman S."/>
            <person name="Rege F."/>
            <person name="Reyes R."/>
            <person name="Rise C."/>
            <person name="Rogov P."/>
            <person name="Ross K."/>
            <person name="Ryan E."/>
            <person name="Settipalli S."/>
            <person name="Shea T."/>
            <person name="Sherpa N."/>
            <person name="Shi L."/>
            <person name="Shih D."/>
            <person name="Sparrow T."/>
            <person name="Spaulding J."/>
            <person name="Stalker J."/>
            <person name="Stange-Thomann N."/>
            <person name="Stavropoulos S."/>
            <person name="Stone C."/>
            <person name="Strader C."/>
            <person name="Tesfaye S."/>
            <person name="Thomson T."/>
            <person name="Thoulutsang Y."/>
            <person name="Thoulutsang D."/>
            <person name="Topham K."/>
            <person name="Topping I."/>
            <person name="Tsamla T."/>
            <person name="Vassiliev H."/>
            <person name="Vo A."/>
            <person name="Wangchuk T."/>
            <person name="Wangdi T."/>
            <person name="Weiand M."/>
            <person name="Wilkinson J."/>
            <person name="Wilson A."/>
            <person name="Yadav S."/>
            <person name="Young G."/>
            <person name="Yu Q."/>
            <person name="Zembek L."/>
            <person name="Zhong D."/>
            <person name="Zimmer A."/>
            <person name="Zwirko Z."/>
            <person name="Jaffe D.B."/>
            <person name="Alvarez P."/>
            <person name="Brockman W."/>
            <person name="Butler J."/>
            <person name="Chin C."/>
            <person name="Gnerre S."/>
            <person name="Grabherr M."/>
            <person name="Kleber M."/>
            <person name="Mauceli E."/>
            <person name="MacCallum I."/>
        </authorList>
    </citation>
    <scope>NUCLEOTIDE SEQUENCE [LARGE SCALE GENOMIC DNA]</scope>
    <source>
        <strain evidence="2">MSH-3 / Tucson 14011-0111.49</strain>
    </source>
</reference>
<sequence length="59" mass="6626">MKAKGKPTTELFDMYWRGSDSIRCTTMDAPELKTIIAGDETPLLDGKRQILVGGQDYVY</sequence>
<dbReference type="HOGENOM" id="CLU_2963227_0_0_1"/>
<evidence type="ECO:0000313" key="2">
    <source>
        <dbReference type="Proteomes" id="UP000008744"/>
    </source>
</evidence>
<keyword evidence="2" id="KW-1185">Reference proteome</keyword>